<evidence type="ECO:0000313" key="5">
    <source>
        <dbReference type="Proteomes" id="UP001151760"/>
    </source>
</evidence>
<dbReference type="InterPro" id="IPR041577">
    <property type="entry name" value="RT_RNaseH_2"/>
</dbReference>
<gene>
    <name evidence="4" type="ORF">Tco_0750390</name>
</gene>
<dbReference type="Pfam" id="PF22936">
    <property type="entry name" value="Pol_BBD"/>
    <property type="match status" value="1"/>
</dbReference>
<dbReference type="Proteomes" id="UP001151760">
    <property type="component" value="Unassembled WGS sequence"/>
</dbReference>
<evidence type="ECO:0000259" key="3">
    <source>
        <dbReference type="Pfam" id="PF22936"/>
    </source>
</evidence>
<keyword evidence="1" id="KW-0645">Protease</keyword>
<sequence length="642" mass="72306">MPSVESARMVPSEKVLTSAIEGYQAIDSANESLKPILQNRSEFVQVTKKTLPSAIVGNVKQTLALKVGQGLGKSKIQTRPKMPLRRPNTLYSKSDYDQVRLKVKLELDEWIKDSGCSRHMMGNNDLFSTKEAINGGNVVFGSNTKSKIIGKAPRTPQSNGVVERKNRTLQEMSRTMLKEQYCPPNADIPKRTADNELPCHDATVYRTNSGCFSSDNNGPDDCMNQVCLCSSDLYANEKKKSDDYAVRLSEVEVSPNIENLSVVFREFADRYPDELSGLPPAREIELALRDVENGLLEPSVSPWGLPQTYLLRRKDGSMRCTASLWIHQRLKLSLKCAETYNGDGADRNCEKFVWTDERQGRVFQGIETEMVSAPILTLPSGSGSFQIYSNASKKGLGCVLMQHGKVIAYASRQLKPYEVNYPTHKRLILSYVSRFWWLLGEYRIESNSCYRSKKLKGRSELVGYCANAEDGKHSSSVFDVDKVFWWFEDKAMCSKIIKATSREALENPMWKGMRCSMDFLTGCLLLRKKDMMQLGEIVIPACTPTSIVSTAIRSLRTSLYGKDYIKLGEHRLKFSTNISSTKPKFAYNNSWHASIKAAPFELLYGRKCRAPICWDEVGERLIEGPELIEITNEKVAVAKEKL</sequence>
<evidence type="ECO:0000256" key="1">
    <source>
        <dbReference type="ARBA" id="ARBA00022750"/>
    </source>
</evidence>
<dbReference type="InterPro" id="IPR054722">
    <property type="entry name" value="PolX-like_BBD"/>
</dbReference>
<dbReference type="InterPro" id="IPR036397">
    <property type="entry name" value="RNaseH_sf"/>
</dbReference>
<accession>A0ABQ4Z147</accession>
<feature type="domain" description="Reverse transcriptase/retrotransposon-derived protein RNase H-like" evidence="2">
    <location>
        <begin position="354"/>
        <end position="433"/>
    </location>
</feature>
<evidence type="ECO:0000259" key="2">
    <source>
        <dbReference type="Pfam" id="PF17919"/>
    </source>
</evidence>
<dbReference type="Gene3D" id="3.30.420.10">
    <property type="entry name" value="Ribonuclease H-like superfamily/Ribonuclease H"/>
    <property type="match status" value="1"/>
</dbReference>
<reference evidence="4" key="1">
    <citation type="journal article" date="2022" name="Int. J. Mol. Sci.">
        <title>Draft Genome of Tanacetum Coccineum: Genomic Comparison of Closely Related Tanacetum-Family Plants.</title>
        <authorList>
            <person name="Yamashiro T."/>
            <person name="Shiraishi A."/>
            <person name="Nakayama K."/>
            <person name="Satake H."/>
        </authorList>
    </citation>
    <scope>NUCLEOTIDE SEQUENCE</scope>
</reference>
<keyword evidence="1" id="KW-0378">Hydrolase</keyword>
<keyword evidence="5" id="KW-1185">Reference proteome</keyword>
<dbReference type="PANTHER" id="PTHR34072">
    <property type="entry name" value="ENZYMATIC POLYPROTEIN-RELATED"/>
    <property type="match status" value="1"/>
</dbReference>
<dbReference type="PANTHER" id="PTHR34072:SF52">
    <property type="entry name" value="RIBONUCLEASE H"/>
    <property type="match status" value="1"/>
</dbReference>
<dbReference type="SUPFAM" id="SSF53098">
    <property type="entry name" value="Ribonuclease H-like"/>
    <property type="match status" value="1"/>
</dbReference>
<dbReference type="InterPro" id="IPR012337">
    <property type="entry name" value="RNaseH-like_sf"/>
</dbReference>
<evidence type="ECO:0000313" key="4">
    <source>
        <dbReference type="EMBL" id="GJS83849.1"/>
    </source>
</evidence>
<protein>
    <submittedName>
        <fullName evidence="4">Retrotransposon protein, putative, ty3-gypsy subclass</fullName>
    </submittedName>
</protein>
<keyword evidence="1" id="KW-0064">Aspartyl protease</keyword>
<proteinExistence type="predicted"/>
<reference evidence="4" key="2">
    <citation type="submission" date="2022-01" db="EMBL/GenBank/DDBJ databases">
        <authorList>
            <person name="Yamashiro T."/>
            <person name="Shiraishi A."/>
            <person name="Satake H."/>
            <person name="Nakayama K."/>
        </authorList>
    </citation>
    <scope>NUCLEOTIDE SEQUENCE</scope>
</reference>
<feature type="domain" description="Retrovirus-related Pol polyprotein from transposon TNT 1-94-like beta-barrel" evidence="3">
    <location>
        <begin position="110"/>
        <end position="151"/>
    </location>
</feature>
<dbReference type="SUPFAM" id="SSF56672">
    <property type="entry name" value="DNA/RNA polymerases"/>
    <property type="match status" value="1"/>
</dbReference>
<dbReference type="InterPro" id="IPR043502">
    <property type="entry name" value="DNA/RNA_pol_sf"/>
</dbReference>
<name>A0ABQ4Z147_9ASTR</name>
<comment type="caution">
    <text evidence="4">The sequence shown here is derived from an EMBL/GenBank/DDBJ whole genome shotgun (WGS) entry which is preliminary data.</text>
</comment>
<organism evidence="4 5">
    <name type="scientific">Tanacetum coccineum</name>
    <dbReference type="NCBI Taxonomy" id="301880"/>
    <lineage>
        <taxon>Eukaryota</taxon>
        <taxon>Viridiplantae</taxon>
        <taxon>Streptophyta</taxon>
        <taxon>Embryophyta</taxon>
        <taxon>Tracheophyta</taxon>
        <taxon>Spermatophyta</taxon>
        <taxon>Magnoliopsida</taxon>
        <taxon>eudicotyledons</taxon>
        <taxon>Gunneridae</taxon>
        <taxon>Pentapetalae</taxon>
        <taxon>asterids</taxon>
        <taxon>campanulids</taxon>
        <taxon>Asterales</taxon>
        <taxon>Asteraceae</taxon>
        <taxon>Asteroideae</taxon>
        <taxon>Anthemideae</taxon>
        <taxon>Anthemidinae</taxon>
        <taxon>Tanacetum</taxon>
    </lineage>
</organism>
<dbReference type="EMBL" id="BQNB010010930">
    <property type="protein sequence ID" value="GJS83849.1"/>
    <property type="molecule type" value="Genomic_DNA"/>
</dbReference>
<dbReference type="Pfam" id="PF17919">
    <property type="entry name" value="RT_RNaseH_2"/>
    <property type="match status" value="1"/>
</dbReference>